<evidence type="ECO:0000313" key="2">
    <source>
        <dbReference type="Proteomes" id="UP000825072"/>
    </source>
</evidence>
<accession>A0AAD1NVS0</accession>
<protein>
    <submittedName>
        <fullName evidence="1">Uncharacterized protein</fullName>
    </submittedName>
</protein>
<evidence type="ECO:0000313" key="1">
    <source>
        <dbReference type="EMBL" id="BCY25430.1"/>
    </source>
</evidence>
<dbReference type="EMBL" id="AP024747">
    <property type="protein sequence ID" value="BCY25430.1"/>
    <property type="molecule type" value="Genomic_DNA"/>
</dbReference>
<dbReference type="Proteomes" id="UP000825072">
    <property type="component" value="Chromosome 1"/>
</dbReference>
<gene>
    <name evidence="1" type="ORF">KB1_14200</name>
</gene>
<dbReference type="AlphaFoldDB" id="A0AAD1NVS0"/>
<organism evidence="1 2">
    <name type="scientific">Cutibacterium modestum</name>
    <dbReference type="NCBI Taxonomy" id="2559073"/>
    <lineage>
        <taxon>Bacteria</taxon>
        <taxon>Bacillati</taxon>
        <taxon>Actinomycetota</taxon>
        <taxon>Actinomycetes</taxon>
        <taxon>Propionibacteriales</taxon>
        <taxon>Propionibacteriaceae</taxon>
        <taxon>Cutibacterium</taxon>
    </lineage>
</organism>
<sequence length="90" mass="9696">MGEWVKAHMSETVIGDHSLSLSVCAHTKGIDSVVITECVVTESTVSSARDKLKPEPGIPGTIVDKGADVRASAWQYRSGHHPELLHHCAH</sequence>
<name>A0AAD1NVS0_9ACTN</name>
<reference evidence="1" key="1">
    <citation type="submission" date="2021-06" db="EMBL/GenBank/DDBJ databases">
        <title>Genome sequence of Cutibacterium modestum strain KB17-24694.</title>
        <authorList>
            <person name="Dekio I."/>
            <person name="Asahina A."/>
            <person name="Nishida M."/>
        </authorList>
    </citation>
    <scope>NUCLEOTIDE SEQUENCE</scope>
    <source>
        <strain evidence="1">KB17-24694</strain>
    </source>
</reference>
<proteinExistence type="predicted"/>